<dbReference type="AlphaFoldDB" id="A0A4R3N577"/>
<gene>
    <name evidence="3" type="ORF">EDC35_10317</name>
</gene>
<dbReference type="InterPro" id="IPR035919">
    <property type="entry name" value="EAL_sf"/>
</dbReference>
<dbReference type="CDD" id="cd00060">
    <property type="entry name" value="FHA"/>
    <property type="match status" value="1"/>
</dbReference>
<dbReference type="SMART" id="SM00052">
    <property type="entry name" value="EAL"/>
    <property type="match status" value="1"/>
</dbReference>
<dbReference type="PROSITE" id="PS50006">
    <property type="entry name" value="FHA_DOMAIN"/>
    <property type="match status" value="1"/>
</dbReference>
<dbReference type="SMART" id="SM00240">
    <property type="entry name" value="FHA"/>
    <property type="match status" value="1"/>
</dbReference>
<keyword evidence="4" id="KW-1185">Reference proteome</keyword>
<dbReference type="SUPFAM" id="SSF49879">
    <property type="entry name" value="SMAD/FHA domain"/>
    <property type="match status" value="1"/>
</dbReference>
<dbReference type="Proteomes" id="UP000295717">
    <property type="component" value="Unassembled WGS sequence"/>
</dbReference>
<feature type="domain" description="FHA" evidence="1">
    <location>
        <begin position="27"/>
        <end position="77"/>
    </location>
</feature>
<comment type="caution">
    <text evidence="3">The sequence shown here is derived from an EMBL/GenBank/DDBJ whole genome shotgun (WGS) entry which is preliminary data.</text>
</comment>
<dbReference type="InterPro" id="IPR001633">
    <property type="entry name" value="EAL_dom"/>
</dbReference>
<dbReference type="Pfam" id="PF00563">
    <property type="entry name" value="EAL"/>
    <property type="match status" value="1"/>
</dbReference>
<dbReference type="CDD" id="cd01948">
    <property type="entry name" value="EAL"/>
    <property type="match status" value="1"/>
</dbReference>
<dbReference type="OrthoDB" id="1673646at2"/>
<accession>A0A4R3N577</accession>
<evidence type="ECO:0000313" key="4">
    <source>
        <dbReference type="Proteomes" id="UP000295717"/>
    </source>
</evidence>
<sequence>MAKAWFLEGYIGDSKLIRRLRLNEFPCRVGRQQDLTLPLDTVGVSRNHAEFVATGDGRLILRDLNSTNGTYINRQRLAGEQEVQAGDIIHFADQEFRLVVQDLTPSQPLYQTQIGIGLLPEKLPQGAREFQQMLLTGAVSAAFQPIVDAQGSVVAHELLGRGAFPGLPSSPWPLFQIAESLDLEIPFSDLLRCHGVATAYQIDPHGTYFFNIHPRETEQPDQLLRRMDLMRETFPTLRLVLEIHEGAVTDVPLIRRIRDHLKDLVIDLAYDDFGAGQARLIELTEVSPDYVKFDMALIQGIDTATEAKRQMLGMFQQFLRGLGIATLAEGVETAAEAEVLRDLGIDLYQGYYFARPGDLPVTGHLGAWGKT</sequence>
<dbReference type="Pfam" id="PF00498">
    <property type="entry name" value="FHA"/>
    <property type="match status" value="1"/>
</dbReference>
<proteinExistence type="predicted"/>
<evidence type="ECO:0000313" key="3">
    <source>
        <dbReference type="EMBL" id="TCT21919.1"/>
    </source>
</evidence>
<dbReference type="InterPro" id="IPR008984">
    <property type="entry name" value="SMAD_FHA_dom_sf"/>
</dbReference>
<dbReference type="Gene3D" id="2.60.200.20">
    <property type="match status" value="1"/>
</dbReference>
<evidence type="ECO:0000259" key="2">
    <source>
        <dbReference type="PROSITE" id="PS50883"/>
    </source>
</evidence>
<name>A0A4R3N577_9GAMM</name>
<dbReference type="PANTHER" id="PTHR33121">
    <property type="entry name" value="CYCLIC DI-GMP PHOSPHODIESTERASE PDEF"/>
    <property type="match status" value="1"/>
</dbReference>
<feature type="domain" description="EAL" evidence="2">
    <location>
        <begin position="123"/>
        <end position="370"/>
    </location>
</feature>
<dbReference type="PANTHER" id="PTHR33121:SF76">
    <property type="entry name" value="SIGNALING PROTEIN"/>
    <property type="match status" value="1"/>
</dbReference>
<dbReference type="Gene3D" id="3.20.20.450">
    <property type="entry name" value="EAL domain"/>
    <property type="match status" value="1"/>
</dbReference>
<reference evidence="3 4" key="1">
    <citation type="submission" date="2019-03" db="EMBL/GenBank/DDBJ databases">
        <title>Genomic Encyclopedia of Type Strains, Phase IV (KMG-IV): sequencing the most valuable type-strain genomes for metagenomic binning, comparative biology and taxonomic classification.</title>
        <authorList>
            <person name="Goeker M."/>
        </authorList>
    </citation>
    <scope>NUCLEOTIDE SEQUENCE [LARGE SCALE GENOMIC DNA]</scope>
    <source>
        <strain evidence="3 4">DSM 13587</strain>
    </source>
</reference>
<evidence type="ECO:0000259" key="1">
    <source>
        <dbReference type="PROSITE" id="PS50006"/>
    </source>
</evidence>
<dbReference type="InterPro" id="IPR000253">
    <property type="entry name" value="FHA_dom"/>
</dbReference>
<dbReference type="SUPFAM" id="SSF141868">
    <property type="entry name" value="EAL domain-like"/>
    <property type="match status" value="1"/>
</dbReference>
<organism evidence="3 4">
    <name type="scientific">Thiobaca trueperi</name>
    <dbReference type="NCBI Taxonomy" id="127458"/>
    <lineage>
        <taxon>Bacteria</taxon>
        <taxon>Pseudomonadati</taxon>
        <taxon>Pseudomonadota</taxon>
        <taxon>Gammaproteobacteria</taxon>
        <taxon>Chromatiales</taxon>
        <taxon>Chromatiaceae</taxon>
        <taxon>Thiobaca</taxon>
    </lineage>
</organism>
<dbReference type="InterPro" id="IPR050706">
    <property type="entry name" value="Cyclic-di-GMP_PDE-like"/>
</dbReference>
<dbReference type="PROSITE" id="PS50883">
    <property type="entry name" value="EAL"/>
    <property type="match status" value="1"/>
</dbReference>
<protein>
    <submittedName>
        <fullName evidence="3">EAL domain-containing protein (Putative c-di-GMP-specific phosphodiesterase class I)</fullName>
    </submittedName>
</protein>
<dbReference type="RefSeq" id="WP_132976339.1">
    <property type="nucleotide sequence ID" value="NZ_SMAO01000003.1"/>
</dbReference>
<dbReference type="EMBL" id="SMAO01000003">
    <property type="protein sequence ID" value="TCT21919.1"/>
    <property type="molecule type" value="Genomic_DNA"/>
</dbReference>
<dbReference type="GO" id="GO:0071111">
    <property type="term" value="F:cyclic-guanylate-specific phosphodiesterase activity"/>
    <property type="evidence" value="ECO:0007669"/>
    <property type="project" value="InterPro"/>
</dbReference>